<protein>
    <submittedName>
        <fullName evidence="1">Prophage L54a protein</fullName>
    </submittedName>
</protein>
<evidence type="ECO:0000313" key="1">
    <source>
        <dbReference type="EMBL" id="EGZ47769.1"/>
    </source>
</evidence>
<dbReference type="PATRIC" id="fig|1030841.3.peg.994"/>
<accession>G4CPK6</accession>
<reference evidence="1 2" key="1">
    <citation type="submission" date="2011-06" db="EMBL/GenBank/DDBJ databases">
        <authorList>
            <person name="Muzny D."/>
            <person name="Qin X."/>
            <person name="Deng J."/>
            <person name="Jiang H."/>
            <person name="Liu Y."/>
            <person name="Qu J."/>
            <person name="Song X.-Z."/>
            <person name="Zhang L."/>
            <person name="Thornton R."/>
            <person name="Coyle M."/>
            <person name="Francisco L."/>
            <person name="Jackson L."/>
            <person name="Javaid M."/>
            <person name="Korchina V."/>
            <person name="Kovar C."/>
            <person name="Mata R."/>
            <person name="Mathew T."/>
            <person name="Ngo R."/>
            <person name="Nguyen L."/>
            <person name="Nguyen N."/>
            <person name="Okwuonu G."/>
            <person name="Ongeri F."/>
            <person name="Pham C."/>
            <person name="Simmons D."/>
            <person name="Wilczek-Boney K."/>
            <person name="Hale W."/>
            <person name="Jakkamsetti A."/>
            <person name="Pham P."/>
            <person name="Ruth R."/>
            <person name="San Lucas F."/>
            <person name="Warren J."/>
            <person name="Zhang J."/>
            <person name="Zhao Z."/>
            <person name="Zhou C."/>
            <person name="Zhu D."/>
            <person name="Lee S."/>
            <person name="Bess C."/>
            <person name="Blankenburg K."/>
            <person name="Forbes L."/>
            <person name="Fu Q."/>
            <person name="Gubbala S."/>
            <person name="Hirani K."/>
            <person name="Jayaseelan J.C."/>
            <person name="Lara F."/>
            <person name="Munidasa M."/>
            <person name="Palculict T."/>
            <person name="Patil S."/>
            <person name="Pu L.-L."/>
            <person name="Saada N."/>
            <person name="Tang L."/>
            <person name="Weissenberger G."/>
            <person name="Zhu Y."/>
            <person name="Hemphill L."/>
            <person name="Shang Y."/>
            <person name="Youmans B."/>
            <person name="Ayvaz T."/>
            <person name="Ross M."/>
            <person name="Santibanez J."/>
            <person name="Aqrawi P."/>
            <person name="Gross S."/>
            <person name="Joshi V."/>
            <person name="Fowler G."/>
            <person name="Nazareth L."/>
            <person name="Reid J."/>
            <person name="Worley K."/>
            <person name="Petrosino J."/>
            <person name="Highlander S."/>
            <person name="Gibbs R."/>
        </authorList>
    </citation>
    <scope>NUCLEOTIDE SEQUENCE [LARGE SCALE GENOMIC DNA]</scope>
    <source>
        <strain evidence="1 2">9715</strain>
    </source>
</reference>
<organism evidence="1 2">
    <name type="scientific">Neisseria wadsworthii 9715</name>
    <dbReference type="NCBI Taxonomy" id="1030841"/>
    <lineage>
        <taxon>Bacteria</taxon>
        <taxon>Pseudomonadati</taxon>
        <taxon>Pseudomonadota</taxon>
        <taxon>Betaproteobacteria</taxon>
        <taxon>Neisseriales</taxon>
        <taxon>Neisseriaceae</taxon>
        <taxon>Neisseria</taxon>
    </lineage>
</organism>
<evidence type="ECO:0000313" key="2">
    <source>
        <dbReference type="Proteomes" id="UP000005336"/>
    </source>
</evidence>
<dbReference type="EMBL" id="AGAZ01000038">
    <property type="protein sequence ID" value="EGZ47769.1"/>
    <property type="molecule type" value="Genomic_DNA"/>
</dbReference>
<dbReference type="Proteomes" id="UP000005336">
    <property type="component" value="Unassembled WGS sequence"/>
</dbReference>
<dbReference type="GO" id="GO:0003677">
    <property type="term" value="F:DNA binding"/>
    <property type="evidence" value="ECO:0007669"/>
    <property type="project" value="InterPro"/>
</dbReference>
<name>G4CPK6_9NEIS</name>
<keyword evidence="2" id="KW-1185">Reference proteome</keyword>
<comment type="caution">
    <text evidence="1">The sequence shown here is derived from an EMBL/GenBank/DDBJ whole genome shotgun (WGS) entry which is preliminary data.</text>
</comment>
<dbReference type="GO" id="GO:0009307">
    <property type="term" value="P:DNA restriction-modification system"/>
    <property type="evidence" value="ECO:0007669"/>
    <property type="project" value="InterPro"/>
</dbReference>
<dbReference type="GO" id="GO:0009007">
    <property type="term" value="F:site-specific DNA-methyltransferase (adenine-specific) activity"/>
    <property type="evidence" value="ECO:0007669"/>
    <property type="project" value="InterPro"/>
</dbReference>
<gene>
    <name evidence="1" type="ORF">HMPREF9370_1016</name>
</gene>
<dbReference type="Pfam" id="PF05869">
    <property type="entry name" value="Dam"/>
    <property type="match status" value="1"/>
</dbReference>
<proteinExistence type="predicted"/>
<dbReference type="AlphaFoldDB" id="G4CPK6"/>
<dbReference type="HOGENOM" id="CLU_2891431_0_0_4"/>
<sequence length="61" mass="6851">MSVHFSSKTDLWATPQDFFDKLNAEFGFETDVCALPENAKCPVFYTPEVDGLKQTWGVYAG</sequence>
<dbReference type="STRING" id="1030841.HMPREF9370_1016"/>
<dbReference type="InterPro" id="IPR008593">
    <property type="entry name" value="Dam_MeTrfase"/>
</dbReference>